<dbReference type="InParanoid" id="A0A1Y1U902"/>
<sequence>MDQPVRGKRCSTRKDCRLDTGSHILIVEIRRKMTDVFSRTLDIYSSDNPISSTYTHRTLDMSDSSAKRSQINIPRLPPVITITPATLPSPQNLPPTPDSLQSPKHDEKKSSSPSLPATAKSASPSPIRGILPILTDRYDEPSSLLIPLTRHLQLLHPQTPTPVIEFVATRLISHDRPYGHSGPWKPLGGDGEDIDLSAAGIGREACKGFEQRENGRGRELDRKLEGMYRIARESWNRLDDMAPCGGR</sequence>
<dbReference type="AlphaFoldDB" id="A0A1Y1U902"/>
<keyword evidence="3" id="KW-1185">Reference proteome</keyword>
<dbReference type="EMBL" id="NBSH01000016">
    <property type="protein sequence ID" value="ORX34014.1"/>
    <property type="molecule type" value="Genomic_DNA"/>
</dbReference>
<feature type="region of interest" description="Disordered" evidence="1">
    <location>
        <begin position="80"/>
        <end position="126"/>
    </location>
</feature>
<evidence type="ECO:0000313" key="2">
    <source>
        <dbReference type="EMBL" id="ORX34014.1"/>
    </source>
</evidence>
<organism evidence="2 3">
    <name type="scientific">Kockovaella imperatae</name>
    <dbReference type="NCBI Taxonomy" id="4999"/>
    <lineage>
        <taxon>Eukaryota</taxon>
        <taxon>Fungi</taxon>
        <taxon>Dikarya</taxon>
        <taxon>Basidiomycota</taxon>
        <taxon>Agaricomycotina</taxon>
        <taxon>Tremellomycetes</taxon>
        <taxon>Tremellales</taxon>
        <taxon>Cuniculitremaceae</taxon>
        <taxon>Kockovaella</taxon>
    </lineage>
</organism>
<protein>
    <submittedName>
        <fullName evidence="2">Uncharacterized protein</fullName>
    </submittedName>
</protein>
<name>A0A1Y1U902_9TREE</name>
<comment type="caution">
    <text evidence="2">The sequence shown here is derived from an EMBL/GenBank/DDBJ whole genome shotgun (WGS) entry which is preliminary data.</text>
</comment>
<dbReference type="GeneID" id="33553943"/>
<proteinExistence type="predicted"/>
<dbReference type="RefSeq" id="XP_021868302.1">
    <property type="nucleotide sequence ID" value="XM_022012135.1"/>
</dbReference>
<dbReference type="OrthoDB" id="2576388at2759"/>
<evidence type="ECO:0000313" key="3">
    <source>
        <dbReference type="Proteomes" id="UP000193218"/>
    </source>
</evidence>
<feature type="compositionally biased region" description="Polar residues" evidence="1">
    <location>
        <begin position="111"/>
        <end position="124"/>
    </location>
</feature>
<gene>
    <name evidence="2" type="ORF">BD324DRAFT_192292</name>
</gene>
<dbReference type="Proteomes" id="UP000193218">
    <property type="component" value="Unassembled WGS sequence"/>
</dbReference>
<evidence type="ECO:0000256" key="1">
    <source>
        <dbReference type="SAM" id="MobiDB-lite"/>
    </source>
</evidence>
<accession>A0A1Y1U902</accession>
<reference evidence="2 3" key="1">
    <citation type="submission" date="2017-03" db="EMBL/GenBank/DDBJ databases">
        <title>Widespread Adenine N6-methylation of Active Genes in Fungi.</title>
        <authorList>
            <consortium name="DOE Joint Genome Institute"/>
            <person name="Mondo S.J."/>
            <person name="Dannebaum R.O."/>
            <person name="Kuo R.C."/>
            <person name="Louie K.B."/>
            <person name="Bewick A.J."/>
            <person name="Labutti K."/>
            <person name="Haridas S."/>
            <person name="Kuo A."/>
            <person name="Salamov A."/>
            <person name="Ahrendt S.R."/>
            <person name="Lau R."/>
            <person name="Bowen B.P."/>
            <person name="Lipzen A."/>
            <person name="Sullivan W."/>
            <person name="Andreopoulos W.B."/>
            <person name="Clum A."/>
            <person name="Lindquist E."/>
            <person name="Daum C."/>
            <person name="Northen T.R."/>
            <person name="Ramamoorthy G."/>
            <person name="Schmitz R.J."/>
            <person name="Gryganskyi A."/>
            <person name="Culley D."/>
            <person name="Magnuson J."/>
            <person name="James T.Y."/>
            <person name="O'Malley M.A."/>
            <person name="Stajich J.E."/>
            <person name="Spatafora J.W."/>
            <person name="Visel A."/>
            <person name="Grigoriev I.V."/>
        </authorList>
    </citation>
    <scope>NUCLEOTIDE SEQUENCE [LARGE SCALE GENOMIC DNA]</scope>
    <source>
        <strain evidence="2 3">NRRL Y-17943</strain>
    </source>
</reference>